<keyword evidence="3" id="KW-1185">Reference proteome</keyword>
<gene>
    <name evidence="2" type="ORF">C7S18_17865</name>
</gene>
<sequence>MNTTHSDVLILGGGLAGLSLALQLRQRFADLSIRVVERKAHPVPVAAHKVGESTVEIGANYFESVLGLKPLLMQNQLKKFGFRFFFSEGREQIDDVTELGASTFLPTGSWQIDRGIFENDLAEECARRGIEFLDAAVVREIEIDGKTMHRCVVERHGEKASYSSRWLVDAAGRAGLLKRKLDLAEDHPHNANAVWFRISERIDINDWVQDESWLERCNPRSRWLSTNHLCGEGYWVWLIPLASGSHSVGIVCDAAIHPLETMNTWEKALSWFERFQPRLYAVLKDKKEQLQDFLFFRHFSYGCKQVFSGDRYALTGEAGVFLDPFYSPGSDFIAISNTYITELIAKDRAGEPVAPYARIYEQFYFSFFESTMALYQDQYRIFGDAEVMPTKVIWDYAYYWGILAQIFFQRRLTDLVSLSRLREPLEQVKALNFAVQDLLREWSAASKKPNPKRMLDQASLPWFKELNRSLQDQLDDASYRQRLLDNVAMLKTLAAEIAARAVADVPSLAQHPIHAQLQEAVAAQHPYLFERAA</sequence>
<dbReference type="GO" id="GO:0071949">
    <property type="term" value="F:FAD binding"/>
    <property type="evidence" value="ECO:0007669"/>
    <property type="project" value="InterPro"/>
</dbReference>
<name>A0A2P1PVS7_9GAMM</name>
<dbReference type="AlphaFoldDB" id="A0A2P1PVS7"/>
<dbReference type="OrthoDB" id="103324at2"/>
<dbReference type="PANTHER" id="PTHR43747">
    <property type="entry name" value="FAD-BINDING PROTEIN"/>
    <property type="match status" value="1"/>
</dbReference>
<feature type="domain" description="FAD-binding" evidence="1">
    <location>
        <begin position="6"/>
        <end position="214"/>
    </location>
</feature>
<reference evidence="2 3" key="2">
    <citation type="submission" date="2018-03" db="EMBL/GenBank/DDBJ databases">
        <authorList>
            <person name="Keele B.F."/>
        </authorList>
    </citation>
    <scope>NUCLEOTIDE SEQUENCE [LARGE SCALE GENOMIC DNA]</scope>
    <source>
        <strain evidence="2 3">D13</strain>
    </source>
</reference>
<dbReference type="SUPFAM" id="SSF51905">
    <property type="entry name" value="FAD/NAD(P)-binding domain"/>
    <property type="match status" value="1"/>
</dbReference>
<dbReference type="Pfam" id="PF01494">
    <property type="entry name" value="FAD_binding_3"/>
    <property type="match status" value="1"/>
</dbReference>
<dbReference type="InterPro" id="IPR036188">
    <property type="entry name" value="FAD/NAD-bd_sf"/>
</dbReference>
<dbReference type="KEGG" id="xba:C7S18_17865"/>
<organism evidence="2 3">
    <name type="scientific">Ahniella affigens</name>
    <dbReference type="NCBI Taxonomy" id="2021234"/>
    <lineage>
        <taxon>Bacteria</taxon>
        <taxon>Pseudomonadati</taxon>
        <taxon>Pseudomonadota</taxon>
        <taxon>Gammaproteobacteria</taxon>
        <taxon>Lysobacterales</taxon>
        <taxon>Rhodanobacteraceae</taxon>
        <taxon>Ahniella</taxon>
    </lineage>
</organism>
<protein>
    <submittedName>
        <fullName evidence="2">Halogenase</fullName>
    </submittedName>
</protein>
<evidence type="ECO:0000313" key="2">
    <source>
        <dbReference type="EMBL" id="AVP98930.1"/>
    </source>
</evidence>
<dbReference type="Gene3D" id="3.50.50.60">
    <property type="entry name" value="FAD/NAD(P)-binding domain"/>
    <property type="match status" value="1"/>
</dbReference>
<evidence type="ECO:0000259" key="1">
    <source>
        <dbReference type="Pfam" id="PF01494"/>
    </source>
</evidence>
<dbReference type="EMBL" id="CP027860">
    <property type="protein sequence ID" value="AVP98930.1"/>
    <property type="molecule type" value="Genomic_DNA"/>
</dbReference>
<reference evidence="2 3" key="1">
    <citation type="submission" date="2018-03" db="EMBL/GenBank/DDBJ databases">
        <title>Ahniella affigens gen. nov., sp. nov., a gammaproteobacterium isolated from sandy soil near a stream.</title>
        <authorList>
            <person name="Ko Y."/>
            <person name="Kim J.-H."/>
        </authorList>
    </citation>
    <scope>NUCLEOTIDE SEQUENCE [LARGE SCALE GENOMIC DNA]</scope>
    <source>
        <strain evidence="2 3">D13</strain>
    </source>
</reference>
<dbReference type="Proteomes" id="UP000241074">
    <property type="component" value="Chromosome"/>
</dbReference>
<dbReference type="PANTHER" id="PTHR43747:SF1">
    <property type="entry name" value="SLR1998 PROTEIN"/>
    <property type="match status" value="1"/>
</dbReference>
<accession>A0A2P1PVS7</accession>
<proteinExistence type="predicted"/>
<evidence type="ECO:0000313" key="3">
    <source>
        <dbReference type="Proteomes" id="UP000241074"/>
    </source>
</evidence>
<dbReference type="InterPro" id="IPR002938">
    <property type="entry name" value="FAD-bd"/>
</dbReference>
<dbReference type="InterPro" id="IPR050816">
    <property type="entry name" value="Flavin-dep_Halogenase_NPB"/>
</dbReference>
<dbReference type="RefSeq" id="WP_106892848.1">
    <property type="nucleotide sequence ID" value="NZ_CP027860.1"/>
</dbReference>